<dbReference type="PANTHER" id="PTHR43133:SF60">
    <property type="entry name" value="RNA POLYMERASE SIGMA FACTOR SIGV"/>
    <property type="match status" value="1"/>
</dbReference>
<keyword evidence="3 6" id="KW-0731">Sigma factor</keyword>
<dbReference type="InterPro" id="IPR039425">
    <property type="entry name" value="RNA_pol_sigma-70-like"/>
</dbReference>
<dbReference type="SUPFAM" id="SSF88659">
    <property type="entry name" value="Sigma3 and sigma4 domains of RNA polymerase sigma factors"/>
    <property type="match status" value="1"/>
</dbReference>
<dbReference type="InterPro" id="IPR013324">
    <property type="entry name" value="RNA_pol_sigma_r3/r4-like"/>
</dbReference>
<evidence type="ECO:0000259" key="8">
    <source>
        <dbReference type="Pfam" id="PF04545"/>
    </source>
</evidence>
<evidence type="ECO:0000256" key="1">
    <source>
        <dbReference type="ARBA" id="ARBA00010641"/>
    </source>
</evidence>
<dbReference type="PROSITE" id="PS01063">
    <property type="entry name" value="SIGMA70_ECF"/>
    <property type="match status" value="1"/>
</dbReference>
<gene>
    <name evidence="9" type="ORF">HNR44_003257</name>
</gene>
<protein>
    <recommendedName>
        <fullName evidence="6">RNA polymerase sigma factor</fullName>
    </recommendedName>
</protein>
<dbReference type="AlphaFoldDB" id="A0A841Q0K5"/>
<dbReference type="GO" id="GO:0006352">
    <property type="term" value="P:DNA-templated transcription initiation"/>
    <property type="evidence" value="ECO:0007669"/>
    <property type="project" value="InterPro"/>
</dbReference>
<dbReference type="Proteomes" id="UP000568839">
    <property type="component" value="Unassembled WGS sequence"/>
</dbReference>
<dbReference type="InterPro" id="IPR014284">
    <property type="entry name" value="RNA_pol_sigma-70_dom"/>
</dbReference>
<keyword evidence="5 6" id="KW-0804">Transcription</keyword>
<dbReference type="CDD" id="cd06171">
    <property type="entry name" value="Sigma70_r4"/>
    <property type="match status" value="1"/>
</dbReference>
<feature type="domain" description="RNA polymerase sigma-70 region 2" evidence="7">
    <location>
        <begin position="8"/>
        <end position="75"/>
    </location>
</feature>
<dbReference type="PANTHER" id="PTHR43133">
    <property type="entry name" value="RNA POLYMERASE ECF-TYPE SIGMA FACTO"/>
    <property type="match status" value="1"/>
</dbReference>
<dbReference type="Gene3D" id="1.10.10.10">
    <property type="entry name" value="Winged helix-like DNA-binding domain superfamily/Winged helix DNA-binding domain"/>
    <property type="match status" value="1"/>
</dbReference>
<dbReference type="Pfam" id="PF04545">
    <property type="entry name" value="Sigma70_r4"/>
    <property type="match status" value="1"/>
</dbReference>
<evidence type="ECO:0000256" key="4">
    <source>
        <dbReference type="ARBA" id="ARBA00023125"/>
    </source>
</evidence>
<proteinExistence type="inferred from homology"/>
<dbReference type="Pfam" id="PF04542">
    <property type="entry name" value="Sigma70_r2"/>
    <property type="match status" value="1"/>
</dbReference>
<comment type="similarity">
    <text evidence="1 6">Belongs to the sigma-70 factor family. ECF subfamily.</text>
</comment>
<dbReference type="GO" id="GO:0003677">
    <property type="term" value="F:DNA binding"/>
    <property type="evidence" value="ECO:0007669"/>
    <property type="project" value="UniProtKB-KW"/>
</dbReference>
<dbReference type="RefSeq" id="WP_184405316.1">
    <property type="nucleotide sequence ID" value="NZ_JACHHJ010000005.1"/>
</dbReference>
<dbReference type="InterPro" id="IPR000838">
    <property type="entry name" value="RNA_pol_sigma70_ECF_CS"/>
</dbReference>
<evidence type="ECO:0000259" key="7">
    <source>
        <dbReference type="Pfam" id="PF04542"/>
    </source>
</evidence>
<evidence type="ECO:0000313" key="10">
    <source>
        <dbReference type="Proteomes" id="UP000568839"/>
    </source>
</evidence>
<dbReference type="InterPro" id="IPR007627">
    <property type="entry name" value="RNA_pol_sigma70_r2"/>
</dbReference>
<evidence type="ECO:0000313" key="9">
    <source>
        <dbReference type="EMBL" id="MBB6451263.1"/>
    </source>
</evidence>
<keyword evidence="4 6" id="KW-0238">DNA-binding</keyword>
<dbReference type="InterPro" id="IPR013325">
    <property type="entry name" value="RNA_pol_sigma_r2"/>
</dbReference>
<name>A0A841Q0K5_9BACL</name>
<dbReference type="NCBIfam" id="TIGR02937">
    <property type="entry name" value="sigma70-ECF"/>
    <property type="match status" value="1"/>
</dbReference>
<evidence type="ECO:0000256" key="6">
    <source>
        <dbReference type="RuleBase" id="RU000716"/>
    </source>
</evidence>
<organism evidence="9 10">
    <name type="scientific">Geomicrobium halophilum</name>
    <dbReference type="NCBI Taxonomy" id="549000"/>
    <lineage>
        <taxon>Bacteria</taxon>
        <taxon>Bacillati</taxon>
        <taxon>Bacillota</taxon>
        <taxon>Bacilli</taxon>
        <taxon>Bacillales</taxon>
        <taxon>Geomicrobium</taxon>
    </lineage>
</organism>
<dbReference type="Gene3D" id="1.10.1740.10">
    <property type="match status" value="1"/>
</dbReference>
<sequence length="181" mass="21613">MYSTFDHLYEQYHQSIYQFIFYMVRDQHIAEELVQDVYIKVLGSYKDFDGKSNEKTWLFSIAKHVAIDYIRRENRQKRKWFGMVVSDEKIDAKDPDPLPEQVMLENEEIRVVYEALGSCSLSHRQVLILRFIESLSVKETAKALSWSESKVKTTQHRAIQQVKKRLKNHHKWKEGGHETYE</sequence>
<reference evidence="9 10" key="1">
    <citation type="submission" date="2020-08" db="EMBL/GenBank/DDBJ databases">
        <title>Genomic Encyclopedia of Type Strains, Phase IV (KMG-IV): sequencing the most valuable type-strain genomes for metagenomic binning, comparative biology and taxonomic classification.</title>
        <authorList>
            <person name="Goeker M."/>
        </authorList>
    </citation>
    <scope>NUCLEOTIDE SEQUENCE [LARGE SCALE GENOMIC DNA]</scope>
    <source>
        <strain evidence="9 10">DSM 21769</strain>
    </source>
</reference>
<dbReference type="SUPFAM" id="SSF88946">
    <property type="entry name" value="Sigma2 domain of RNA polymerase sigma factors"/>
    <property type="match status" value="1"/>
</dbReference>
<keyword evidence="10" id="KW-1185">Reference proteome</keyword>
<keyword evidence="2 6" id="KW-0805">Transcription regulation</keyword>
<evidence type="ECO:0000256" key="3">
    <source>
        <dbReference type="ARBA" id="ARBA00023082"/>
    </source>
</evidence>
<feature type="domain" description="RNA polymerase sigma-70 region 4" evidence="8">
    <location>
        <begin position="123"/>
        <end position="164"/>
    </location>
</feature>
<evidence type="ECO:0000256" key="2">
    <source>
        <dbReference type="ARBA" id="ARBA00023015"/>
    </source>
</evidence>
<evidence type="ECO:0000256" key="5">
    <source>
        <dbReference type="ARBA" id="ARBA00023163"/>
    </source>
</evidence>
<dbReference type="InterPro" id="IPR036388">
    <property type="entry name" value="WH-like_DNA-bd_sf"/>
</dbReference>
<dbReference type="GO" id="GO:0016987">
    <property type="term" value="F:sigma factor activity"/>
    <property type="evidence" value="ECO:0007669"/>
    <property type="project" value="UniProtKB-KW"/>
</dbReference>
<dbReference type="InterPro" id="IPR007630">
    <property type="entry name" value="RNA_pol_sigma70_r4"/>
</dbReference>
<accession>A0A841Q0K5</accession>
<dbReference type="EMBL" id="JACHHJ010000005">
    <property type="protein sequence ID" value="MBB6451263.1"/>
    <property type="molecule type" value="Genomic_DNA"/>
</dbReference>
<comment type="caution">
    <text evidence="9">The sequence shown here is derived from an EMBL/GenBank/DDBJ whole genome shotgun (WGS) entry which is preliminary data.</text>
</comment>